<feature type="transmembrane region" description="Helical" evidence="2">
    <location>
        <begin position="506"/>
        <end position="526"/>
    </location>
</feature>
<evidence type="ECO:0000313" key="4">
    <source>
        <dbReference type="Proteomes" id="UP000663864"/>
    </source>
</evidence>
<keyword evidence="2" id="KW-0812">Transmembrane</keyword>
<dbReference type="Proteomes" id="UP000663864">
    <property type="component" value="Unassembled WGS sequence"/>
</dbReference>
<evidence type="ECO:0000256" key="1">
    <source>
        <dbReference type="SAM" id="MobiDB-lite"/>
    </source>
</evidence>
<keyword evidence="2" id="KW-1133">Transmembrane helix</keyword>
<keyword evidence="2" id="KW-0472">Membrane</keyword>
<protein>
    <submittedName>
        <fullName evidence="3">Uncharacterized protein</fullName>
    </submittedName>
</protein>
<organism evidence="3 4">
    <name type="scientific">Rotaria sordida</name>
    <dbReference type="NCBI Taxonomy" id="392033"/>
    <lineage>
        <taxon>Eukaryota</taxon>
        <taxon>Metazoa</taxon>
        <taxon>Spiralia</taxon>
        <taxon>Gnathifera</taxon>
        <taxon>Rotifera</taxon>
        <taxon>Eurotatoria</taxon>
        <taxon>Bdelloidea</taxon>
        <taxon>Philodinida</taxon>
        <taxon>Philodinidae</taxon>
        <taxon>Rotaria</taxon>
    </lineage>
</organism>
<feature type="region of interest" description="Disordered" evidence="1">
    <location>
        <begin position="1"/>
        <end position="29"/>
    </location>
</feature>
<proteinExistence type="predicted"/>
<name>A0A814EXF4_9BILA</name>
<dbReference type="AlphaFoldDB" id="A0A814EXF4"/>
<comment type="caution">
    <text evidence="3">The sequence shown here is derived from an EMBL/GenBank/DDBJ whole genome shotgun (WGS) entry which is preliminary data.</text>
</comment>
<accession>A0A814EXF4</accession>
<reference evidence="3" key="1">
    <citation type="submission" date="2021-02" db="EMBL/GenBank/DDBJ databases">
        <authorList>
            <person name="Nowell W R."/>
        </authorList>
    </citation>
    <scope>NUCLEOTIDE SEQUENCE</scope>
</reference>
<gene>
    <name evidence="3" type="ORF">ZHD862_LOCUS11211</name>
</gene>
<dbReference type="EMBL" id="CAJNOT010000418">
    <property type="protein sequence ID" value="CAF0975150.1"/>
    <property type="molecule type" value="Genomic_DNA"/>
</dbReference>
<evidence type="ECO:0000256" key="2">
    <source>
        <dbReference type="SAM" id="Phobius"/>
    </source>
</evidence>
<sequence>MDKNISSDGDRNDNDERTSECDSKEEIRLETKNSPLKGIRSGAVIRPEPLFHRKTRLIIDTHYNNGHNLLRNGLEETEYENLKLISLDKLFDNKNETFIGFGLPNVYLTIPNEPKDGYDKFAAFMFWRQLSAIIPTKGRVQSGFLIRLRDLPENITEIIRQSMKKHSNQRHVSCAYASACVLNSSGFTSSGADLRNHFGARALFQQIYEYGLEFKGKPLTLDFIRTTQSTLEEHFHQVRKKELTSIGRTFKKIYNECSTSKDKTRAPLIVANDIPMNPIVISNVPSLTRLQISRPGRIGAIVRKIWGSHTLFRAIPNTEKIDISNYLPQTLQAFPSKNPDLFTRIKKYFLFSRPVVITIRKNMASLWDDHGEFSSGSLASMMSIHTSKDPHPYNIVITGNHLIGMHHNPILNSKLVDWLLSKHVLISGYDDDVRFAGEAWMVHEQDGVALHLSNNSGTYRPNEEQLIKAAQFVSDAFPGLKIETHQSSDQIQLPSQMIDEQEKNSFFTLKNIFIIFLAFIVWLCIFKFSHHD</sequence>
<evidence type="ECO:0000313" key="3">
    <source>
        <dbReference type="EMBL" id="CAF0975150.1"/>
    </source>
</evidence>